<sequence>MVPPEGSSTFGRAAARHERLSHASGFRSADPVAVRPSRDAANPFRRMSEQQRRVTGVEPVGSECLVTVIEEDADLVTLIVVFTVKPEDQAGHVDMLRVVAAEHSKTDGFISCSILASEDGTRVTEYIQWKSHAHLQVMLESKAGAAHVNDESFISEVHSYRVAAVTHHAVAAVTQHAVTTGVSTPV</sequence>
<organism evidence="2">
    <name type="scientific">Nakamurella sp. A5-74</name>
    <dbReference type="NCBI Taxonomy" id="3158264"/>
    <lineage>
        <taxon>Bacteria</taxon>
        <taxon>Bacillati</taxon>
        <taxon>Actinomycetota</taxon>
        <taxon>Actinomycetes</taxon>
        <taxon>Nakamurellales</taxon>
        <taxon>Nakamurellaceae</taxon>
        <taxon>Nakamurella</taxon>
    </lineage>
</organism>
<gene>
    <name evidence="2" type="ORF">ABLG96_00520</name>
</gene>
<dbReference type="EMBL" id="CP159218">
    <property type="protein sequence ID" value="XCG63871.1"/>
    <property type="molecule type" value="Genomic_DNA"/>
</dbReference>
<dbReference type="SUPFAM" id="SSF54909">
    <property type="entry name" value="Dimeric alpha+beta barrel"/>
    <property type="match status" value="1"/>
</dbReference>
<dbReference type="InterPro" id="IPR011008">
    <property type="entry name" value="Dimeric_a/b-barrel"/>
</dbReference>
<reference evidence="2" key="1">
    <citation type="submission" date="2024-05" db="EMBL/GenBank/DDBJ databases">
        <authorList>
            <person name="Cai S.Y."/>
            <person name="Jin L.M."/>
            <person name="Li H.R."/>
        </authorList>
    </citation>
    <scope>NUCLEOTIDE SEQUENCE</scope>
    <source>
        <strain evidence="2">A5-74</strain>
    </source>
</reference>
<dbReference type="RefSeq" id="WP_353649486.1">
    <property type="nucleotide sequence ID" value="NZ_CP159218.1"/>
</dbReference>
<feature type="region of interest" description="Disordered" evidence="1">
    <location>
        <begin position="1"/>
        <end position="53"/>
    </location>
</feature>
<keyword evidence="2" id="KW-0560">Oxidoreductase</keyword>
<evidence type="ECO:0000313" key="2">
    <source>
        <dbReference type="EMBL" id="XCG63871.1"/>
    </source>
</evidence>
<dbReference type="GO" id="GO:0004497">
    <property type="term" value="F:monooxygenase activity"/>
    <property type="evidence" value="ECO:0007669"/>
    <property type="project" value="UniProtKB-KW"/>
</dbReference>
<accession>A0AAU8DPG3</accession>
<keyword evidence="2" id="KW-0503">Monooxygenase</keyword>
<protein>
    <submittedName>
        <fullName evidence="2">Antibiotic biosynthesis monooxygenase</fullName>
    </submittedName>
</protein>
<name>A0AAU8DPG3_9ACTN</name>
<proteinExistence type="predicted"/>
<dbReference type="AlphaFoldDB" id="A0AAU8DPG3"/>
<dbReference type="Gene3D" id="3.30.70.100">
    <property type="match status" value="1"/>
</dbReference>
<evidence type="ECO:0000256" key="1">
    <source>
        <dbReference type="SAM" id="MobiDB-lite"/>
    </source>
</evidence>
<feature type="compositionally biased region" description="Polar residues" evidence="1">
    <location>
        <begin position="1"/>
        <end position="10"/>
    </location>
</feature>